<dbReference type="Proteomes" id="UP000240934">
    <property type="component" value="Segment"/>
</dbReference>
<keyword evidence="2" id="KW-1185">Reference proteome</keyword>
<proteinExistence type="predicted"/>
<sequence length="57" mass="6746">MNDTTKLARLMKDVERHARRRQRRSGVIQPRMSMDALSKLLKQANERTKLLYSELTC</sequence>
<reference evidence="1 2" key="1">
    <citation type="submission" date="2017-10" db="EMBL/GenBank/DDBJ databases">
        <title>Antibacterial composition for extension of chilled fish shelf life and decreasing of risk of food-borne infections, bacteriophage strains for its preparation.</title>
        <authorList>
            <person name="Zulkarneev E.R."/>
            <person name="Aleshkin A.V."/>
            <person name="Rubalsky O.V."/>
            <person name="Kiseleva I.A."/>
            <person name="Rubalskii E.O."/>
            <person name="Lebedev S.N."/>
        </authorList>
    </citation>
    <scope>NUCLEOTIDE SEQUENCE [LARGE SCALE GENOMIC DNA]</scope>
</reference>
<organism evidence="1 2">
    <name type="scientific">Aeromonas phage Ah1</name>
    <dbReference type="NCBI Taxonomy" id="2053701"/>
    <lineage>
        <taxon>Viruses</taxon>
        <taxon>Duplodnaviria</taxon>
        <taxon>Heunggongvirae</taxon>
        <taxon>Uroviricota</taxon>
        <taxon>Caudoviricetes</taxon>
        <taxon>Pantevenvirales</taxon>
        <taxon>Straboviridae</taxon>
        <taxon>Cinqassovirus</taxon>
        <taxon>Cinqassovirus ah1</taxon>
    </lineage>
</organism>
<dbReference type="EMBL" id="MG250483">
    <property type="protein sequence ID" value="AUE22794.1"/>
    <property type="molecule type" value="Genomic_DNA"/>
</dbReference>
<evidence type="ECO:0000313" key="1">
    <source>
        <dbReference type="EMBL" id="AUE22794.1"/>
    </source>
</evidence>
<accession>A0A2H4YFM6</accession>
<evidence type="ECO:0000313" key="2">
    <source>
        <dbReference type="Proteomes" id="UP000240934"/>
    </source>
</evidence>
<protein>
    <submittedName>
        <fullName evidence="1">Uncharacterized protein</fullName>
    </submittedName>
</protein>
<name>A0A2H4YFM6_9CAUD</name>
<gene>
    <name evidence="1" type="ORF">Ah1_00276</name>
</gene>